<dbReference type="Pfam" id="PF14559">
    <property type="entry name" value="TPR_19"/>
    <property type="match status" value="1"/>
</dbReference>
<comment type="similarity">
    <text evidence="2">Belongs to the APC3/CDC27 family.</text>
</comment>
<evidence type="ECO:0000313" key="5">
    <source>
        <dbReference type="EMBL" id="KAK7467083.1"/>
    </source>
</evidence>
<dbReference type="InterPro" id="IPR019734">
    <property type="entry name" value="TPR_rpt"/>
</dbReference>
<dbReference type="SUPFAM" id="SSF48452">
    <property type="entry name" value="TPR-like"/>
    <property type="match status" value="1"/>
</dbReference>
<name>A0ABR1JUT1_9AGAR</name>
<protein>
    <submittedName>
        <fullName evidence="5">Anaphase-promoting complex subunit cdc27</fullName>
    </submittedName>
</protein>
<evidence type="ECO:0000256" key="3">
    <source>
        <dbReference type="PROSITE-ProRule" id="PRU00339"/>
    </source>
</evidence>
<dbReference type="SMART" id="SM00028">
    <property type="entry name" value="TPR"/>
    <property type="match status" value="9"/>
</dbReference>
<dbReference type="InterPro" id="IPR011990">
    <property type="entry name" value="TPR-like_helical_dom_sf"/>
</dbReference>
<proteinExistence type="inferred from homology"/>
<evidence type="ECO:0000256" key="2">
    <source>
        <dbReference type="ARBA" id="ARBA00038210"/>
    </source>
</evidence>
<evidence type="ECO:0000256" key="4">
    <source>
        <dbReference type="SAM" id="MobiDB-lite"/>
    </source>
</evidence>
<keyword evidence="6" id="KW-1185">Reference proteome</keyword>
<dbReference type="PROSITE" id="PS50293">
    <property type="entry name" value="TPR_REGION"/>
    <property type="match status" value="1"/>
</dbReference>
<dbReference type="Pfam" id="PF13181">
    <property type="entry name" value="TPR_8"/>
    <property type="match status" value="1"/>
</dbReference>
<feature type="compositionally biased region" description="Low complexity" evidence="4">
    <location>
        <begin position="379"/>
        <end position="392"/>
    </location>
</feature>
<feature type="compositionally biased region" description="Polar residues" evidence="4">
    <location>
        <begin position="257"/>
        <end position="274"/>
    </location>
</feature>
<feature type="region of interest" description="Disordered" evidence="4">
    <location>
        <begin position="255"/>
        <end position="392"/>
    </location>
</feature>
<feature type="repeat" description="TPR" evidence="3">
    <location>
        <begin position="127"/>
        <end position="160"/>
    </location>
</feature>
<evidence type="ECO:0000256" key="1">
    <source>
        <dbReference type="ARBA" id="ARBA00022803"/>
    </source>
</evidence>
<sequence length="742" mass="82733">MELSENPPQLSKCFQNLVWSCLDSDLTRSAVFFGERYFAMFPGSHDARHLYATALLREGQTFPSLTVVDIRREEQCGGCLEIKAKCCTALGRYRQAREALDQSLIEAAKAAPTPIPIRTARLGPDQAAVLCRSGTMALKGNQHELALENFRRALSLNPLLWEAFEGLCALGEFPEIDDLFPSQLPNSKRASFEDQSLKFPGLTSTGAGFFTPEPANNLRGWKPDGISQPFRFPRDSLASNDLSFQAADSTFHEVQKNNRLVPQQHATRPLSSADESGPLPKKLRSTAPQPEAGKSSKSLKVNVDEPAKKPSKSRSNSHSKSGTNNSNGSVATRRSNRLTGSKPGQSSKSSARQVPEPSHSLESDEEGVAYSPSPPAMPLSPRSEGSPSSSRWPIMEGIAQEAREIEVAEQYIYDLMRCFARATRALFMYDSQKCLSELEQLPNEHQQTPWVLAMVGKAHYEKADYSSAQRAFTAVRTYEPYRLWDMEVFSTLLWHTQQPVELSFLAQELLNIDPRSPQAWIAIGNLFSLQKDKQQALTCFRRASQLDPSCAYAFTLSGHEMVDDDLDKAITSFQSALRVDPRHYNAWYGLGSCYLRQSKLRLAEYHYRKAVEIHPNNAVLLGCVGMVLERQGDREGARALFDQAVSISPDNALARYRRAKMLIGMKKYDAAIKDLEFLHGSSPEEANVVFQLAKVYRLVGDKVKAAQLLARARDSLPRNIGKIKKLLETVKDESKEDDMDEG</sequence>
<dbReference type="Proteomes" id="UP001498398">
    <property type="component" value="Unassembled WGS sequence"/>
</dbReference>
<feature type="repeat" description="TPR" evidence="3">
    <location>
        <begin position="584"/>
        <end position="617"/>
    </location>
</feature>
<accession>A0ABR1JUT1</accession>
<feature type="region of interest" description="Disordered" evidence="4">
    <location>
        <begin position="203"/>
        <end position="226"/>
    </location>
</feature>
<gene>
    <name evidence="5" type="primary">CDC27</name>
    <name evidence="5" type="ORF">VKT23_004143</name>
</gene>
<keyword evidence="1 3" id="KW-0802">TPR repeat</keyword>
<dbReference type="EMBL" id="JBANRG010000004">
    <property type="protein sequence ID" value="KAK7467083.1"/>
    <property type="molecule type" value="Genomic_DNA"/>
</dbReference>
<dbReference type="PANTHER" id="PTHR12558:SF13">
    <property type="entry name" value="CELL DIVISION CYCLE PROTEIN 27 HOMOLOG"/>
    <property type="match status" value="1"/>
</dbReference>
<feature type="repeat" description="TPR" evidence="3">
    <location>
        <begin position="517"/>
        <end position="550"/>
    </location>
</feature>
<organism evidence="5 6">
    <name type="scientific">Marasmiellus scandens</name>
    <dbReference type="NCBI Taxonomy" id="2682957"/>
    <lineage>
        <taxon>Eukaryota</taxon>
        <taxon>Fungi</taxon>
        <taxon>Dikarya</taxon>
        <taxon>Basidiomycota</taxon>
        <taxon>Agaricomycotina</taxon>
        <taxon>Agaricomycetes</taxon>
        <taxon>Agaricomycetidae</taxon>
        <taxon>Agaricales</taxon>
        <taxon>Marasmiineae</taxon>
        <taxon>Omphalotaceae</taxon>
        <taxon>Marasmiellus</taxon>
    </lineage>
</organism>
<dbReference type="Pfam" id="PF12895">
    <property type="entry name" value="ANAPC3"/>
    <property type="match status" value="1"/>
</dbReference>
<dbReference type="Pfam" id="PF13432">
    <property type="entry name" value="TPR_16"/>
    <property type="match status" value="1"/>
</dbReference>
<feature type="repeat" description="TPR" evidence="3">
    <location>
        <begin position="618"/>
        <end position="651"/>
    </location>
</feature>
<dbReference type="Gene3D" id="1.25.40.10">
    <property type="entry name" value="Tetratricopeptide repeat domain"/>
    <property type="match status" value="4"/>
</dbReference>
<dbReference type="PROSITE" id="PS50005">
    <property type="entry name" value="TPR"/>
    <property type="match status" value="4"/>
</dbReference>
<dbReference type="PANTHER" id="PTHR12558">
    <property type="entry name" value="CELL DIVISION CYCLE 16,23,27"/>
    <property type="match status" value="1"/>
</dbReference>
<comment type="caution">
    <text evidence="5">The sequence shown here is derived from an EMBL/GenBank/DDBJ whole genome shotgun (WGS) entry which is preliminary data.</text>
</comment>
<evidence type="ECO:0000313" key="6">
    <source>
        <dbReference type="Proteomes" id="UP001498398"/>
    </source>
</evidence>
<reference evidence="5 6" key="1">
    <citation type="submission" date="2024-01" db="EMBL/GenBank/DDBJ databases">
        <title>A draft genome for the cacao thread blight pathogen Marasmiellus scandens.</title>
        <authorList>
            <person name="Baruah I.K."/>
            <person name="Leung J."/>
            <person name="Bukari Y."/>
            <person name="Amoako-Attah I."/>
            <person name="Meinhardt L.W."/>
            <person name="Bailey B.A."/>
            <person name="Cohen S.P."/>
        </authorList>
    </citation>
    <scope>NUCLEOTIDE SEQUENCE [LARGE SCALE GENOMIC DNA]</scope>
    <source>
        <strain evidence="5 6">GH-19</strain>
    </source>
</reference>
<feature type="compositionally biased region" description="Polar residues" evidence="4">
    <location>
        <begin position="322"/>
        <end position="352"/>
    </location>
</feature>